<dbReference type="SUPFAM" id="SSF56214">
    <property type="entry name" value="4'-phosphopantetheinyl transferase"/>
    <property type="match status" value="2"/>
</dbReference>
<organism evidence="7 8">
    <name type="scientific">Vallitalea pronyensis</name>
    <dbReference type="NCBI Taxonomy" id="1348613"/>
    <lineage>
        <taxon>Bacteria</taxon>
        <taxon>Bacillati</taxon>
        <taxon>Bacillota</taxon>
        <taxon>Clostridia</taxon>
        <taxon>Lachnospirales</taxon>
        <taxon>Vallitaleaceae</taxon>
        <taxon>Vallitalea</taxon>
    </lineage>
</organism>
<proteinExistence type="inferred from homology"/>
<evidence type="ECO:0000256" key="4">
    <source>
        <dbReference type="ARBA" id="ARBA00022723"/>
    </source>
</evidence>
<dbReference type="Gene3D" id="3.90.470.20">
    <property type="entry name" value="4'-phosphopantetheinyl transferase domain"/>
    <property type="match status" value="2"/>
</dbReference>
<dbReference type="AlphaFoldDB" id="A0A8J8SHR3"/>
<evidence type="ECO:0000313" key="8">
    <source>
        <dbReference type="Proteomes" id="UP000683246"/>
    </source>
</evidence>
<dbReference type="InterPro" id="IPR037143">
    <property type="entry name" value="4-PPantetheinyl_Trfase_dom_sf"/>
</dbReference>
<keyword evidence="5" id="KW-0460">Magnesium</keyword>
<gene>
    <name evidence="7" type="ORF">HZI73_16695</name>
</gene>
<dbReference type="GO" id="GO:0008897">
    <property type="term" value="F:holo-[acyl-carrier-protein] synthase activity"/>
    <property type="evidence" value="ECO:0007669"/>
    <property type="project" value="InterPro"/>
</dbReference>
<sequence length="191" mass="23002">MFGRLIECYLINKICLNNESIPNICSNEYGKPFIDSRFRFQYSISHSDRWVVCVINDQPIGIDIERIKPIDLRIVDRFFSKSEQKFLAESNINERLERFYTIWTLKESYIKAVGKGLFLPLDSFSVKKTREEIYEVECNNEDHEFYLATYKRFPYFIISVCSKRRDKFNKVEVLDFYHVYQYLMNKKEVSK</sequence>
<dbReference type="InterPro" id="IPR004568">
    <property type="entry name" value="Ppantetheine-prot_Trfase_dom"/>
</dbReference>
<dbReference type="EMBL" id="CP058649">
    <property type="protein sequence ID" value="QUI23831.1"/>
    <property type="molecule type" value="Genomic_DNA"/>
</dbReference>
<evidence type="ECO:0000256" key="2">
    <source>
        <dbReference type="ARBA" id="ARBA00010990"/>
    </source>
</evidence>
<dbReference type="RefSeq" id="WP_212694518.1">
    <property type="nucleotide sequence ID" value="NZ_CP058649.1"/>
</dbReference>
<evidence type="ECO:0000313" key="7">
    <source>
        <dbReference type="EMBL" id="QUI23831.1"/>
    </source>
</evidence>
<dbReference type="GO" id="GO:0019878">
    <property type="term" value="P:lysine biosynthetic process via aminoadipic acid"/>
    <property type="evidence" value="ECO:0007669"/>
    <property type="project" value="TreeGrafter"/>
</dbReference>
<comment type="cofactor">
    <cofactor evidence="1">
        <name>Mg(2+)</name>
        <dbReference type="ChEBI" id="CHEBI:18420"/>
    </cofactor>
</comment>
<dbReference type="Pfam" id="PF01648">
    <property type="entry name" value="ACPS"/>
    <property type="match status" value="1"/>
</dbReference>
<dbReference type="InterPro" id="IPR050559">
    <property type="entry name" value="P-Pant_transferase_sf"/>
</dbReference>
<name>A0A8J8SHR3_9FIRM</name>
<evidence type="ECO:0000256" key="1">
    <source>
        <dbReference type="ARBA" id="ARBA00001946"/>
    </source>
</evidence>
<reference evidence="7" key="1">
    <citation type="submission" date="2020-07" db="EMBL/GenBank/DDBJ databases">
        <title>Vallitalea pronyensis genome.</title>
        <authorList>
            <person name="Postec A."/>
        </authorList>
    </citation>
    <scope>NUCLEOTIDE SEQUENCE</scope>
    <source>
        <strain evidence="7">FatNI3</strain>
    </source>
</reference>
<dbReference type="GO" id="GO:0000287">
    <property type="term" value="F:magnesium ion binding"/>
    <property type="evidence" value="ECO:0007669"/>
    <property type="project" value="InterPro"/>
</dbReference>
<dbReference type="KEGG" id="vpy:HZI73_16695"/>
<dbReference type="NCBIfam" id="TIGR00556">
    <property type="entry name" value="pantethn_trn"/>
    <property type="match status" value="1"/>
</dbReference>
<feature type="domain" description="4'-phosphopantetheinyl transferase" evidence="6">
    <location>
        <begin position="59"/>
        <end position="145"/>
    </location>
</feature>
<evidence type="ECO:0000256" key="5">
    <source>
        <dbReference type="ARBA" id="ARBA00022842"/>
    </source>
</evidence>
<keyword evidence="3 7" id="KW-0808">Transferase</keyword>
<dbReference type="GO" id="GO:0005829">
    <property type="term" value="C:cytosol"/>
    <property type="evidence" value="ECO:0007669"/>
    <property type="project" value="TreeGrafter"/>
</dbReference>
<evidence type="ECO:0000256" key="3">
    <source>
        <dbReference type="ARBA" id="ARBA00022679"/>
    </source>
</evidence>
<protein>
    <submittedName>
        <fullName evidence="7">4'-phosphopantetheinyl transferase superfamily protein</fullName>
    </submittedName>
</protein>
<accession>A0A8J8SHR3</accession>
<dbReference type="PANTHER" id="PTHR12215:SF10">
    <property type="entry name" value="L-AMINOADIPATE-SEMIALDEHYDE DEHYDROGENASE-PHOSPHOPANTETHEINYL TRANSFERASE"/>
    <property type="match status" value="1"/>
</dbReference>
<dbReference type="PANTHER" id="PTHR12215">
    <property type="entry name" value="PHOSPHOPANTETHEINE TRANSFERASE"/>
    <property type="match status" value="1"/>
</dbReference>
<dbReference type="InterPro" id="IPR008278">
    <property type="entry name" value="4-PPantetheinyl_Trfase_dom"/>
</dbReference>
<evidence type="ECO:0000259" key="6">
    <source>
        <dbReference type="Pfam" id="PF01648"/>
    </source>
</evidence>
<dbReference type="Proteomes" id="UP000683246">
    <property type="component" value="Chromosome"/>
</dbReference>
<keyword evidence="4" id="KW-0479">Metal-binding</keyword>
<dbReference type="GO" id="GO:0006633">
    <property type="term" value="P:fatty acid biosynthetic process"/>
    <property type="evidence" value="ECO:0007669"/>
    <property type="project" value="InterPro"/>
</dbReference>
<comment type="similarity">
    <text evidence="2">Belongs to the P-Pant transferase superfamily. Gsp/Sfp/HetI/AcpT family.</text>
</comment>
<keyword evidence="8" id="KW-1185">Reference proteome</keyword>